<protein>
    <submittedName>
        <fullName evidence="2">Acetyltransferase (GNAT) family protein</fullName>
    </submittedName>
</protein>
<dbReference type="EMBL" id="FOAZ01000015">
    <property type="protein sequence ID" value="SEL91156.1"/>
    <property type="molecule type" value="Genomic_DNA"/>
</dbReference>
<keyword evidence="2" id="KW-0808">Transferase</keyword>
<dbReference type="InterPro" id="IPR016181">
    <property type="entry name" value="Acyl_CoA_acyltransferase"/>
</dbReference>
<name>A0A1H7U3B2_STRJI</name>
<proteinExistence type="predicted"/>
<gene>
    <name evidence="2" type="ORF">SAMN05414137_11539</name>
</gene>
<feature type="domain" description="N-acetyltransferase" evidence="1">
    <location>
        <begin position="92"/>
        <end position="229"/>
    </location>
</feature>
<dbReference type="InterPro" id="IPR000182">
    <property type="entry name" value="GNAT_dom"/>
</dbReference>
<dbReference type="Gene3D" id="3.40.630.30">
    <property type="match status" value="1"/>
</dbReference>
<dbReference type="STRING" id="235985.SAMN05414137_11539"/>
<dbReference type="PROSITE" id="PS51186">
    <property type="entry name" value="GNAT"/>
    <property type="match status" value="1"/>
</dbReference>
<dbReference type="eggNOG" id="COG0456">
    <property type="taxonomic scope" value="Bacteria"/>
</dbReference>
<sequence>MASSSLTHAPIVADWVSGWVVSRGAAEPVTRPWGWTVDVGQPTQVARHVVVDADEARVREAAAQAQGEGWWLKVFLPEPCEAPEAQVCAWLGPGWASDEAAFLMSVELEDVASGVLPPGYGLRTWTRGDVVRVLVAAPDGALAARGQMGLAGEVAVADQILTAPAHQRRGLGSVVMRTLQQQALAAGATRAVLGATTQGRALYESLGWRAHTAFASLYRTAPLHRTGAPVA</sequence>
<evidence type="ECO:0000259" key="1">
    <source>
        <dbReference type="PROSITE" id="PS51186"/>
    </source>
</evidence>
<dbReference type="Pfam" id="PF00583">
    <property type="entry name" value="Acetyltransf_1"/>
    <property type="match status" value="1"/>
</dbReference>
<evidence type="ECO:0000313" key="2">
    <source>
        <dbReference type="EMBL" id="SEL91156.1"/>
    </source>
</evidence>
<dbReference type="Proteomes" id="UP000183015">
    <property type="component" value="Unassembled WGS sequence"/>
</dbReference>
<dbReference type="SUPFAM" id="SSF55729">
    <property type="entry name" value="Acyl-CoA N-acyltransferases (Nat)"/>
    <property type="match status" value="1"/>
</dbReference>
<keyword evidence="3" id="KW-1185">Reference proteome</keyword>
<dbReference type="GO" id="GO:0016747">
    <property type="term" value="F:acyltransferase activity, transferring groups other than amino-acyl groups"/>
    <property type="evidence" value="ECO:0007669"/>
    <property type="project" value="InterPro"/>
</dbReference>
<dbReference type="AlphaFoldDB" id="A0A1H7U3B2"/>
<dbReference type="OrthoDB" id="4966223at2"/>
<dbReference type="CDD" id="cd04301">
    <property type="entry name" value="NAT_SF"/>
    <property type="match status" value="1"/>
</dbReference>
<evidence type="ECO:0000313" key="3">
    <source>
        <dbReference type="Proteomes" id="UP000183015"/>
    </source>
</evidence>
<organism evidence="2 3">
    <name type="scientific">Streptacidiphilus jiangxiensis</name>
    <dbReference type="NCBI Taxonomy" id="235985"/>
    <lineage>
        <taxon>Bacteria</taxon>
        <taxon>Bacillati</taxon>
        <taxon>Actinomycetota</taxon>
        <taxon>Actinomycetes</taxon>
        <taxon>Kitasatosporales</taxon>
        <taxon>Streptomycetaceae</taxon>
        <taxon>Streptacidiphilus</taxon>
    </lineage>
</organism>
<dbReference type="RefSeq" id="WP_042455416.1">
    <property type="nucleotide sequence ID" value="NZ_BBPN01000037.1"/>
</dbReference>
<reference evidence="3" key="1">
    <citation type="submission" date="2016-10" db="EMBL/GenBank/DDBJ databases">
        <authorList>
            <person name="Varghese N."/>
        </authorList>
    </citation>
    <scope>NUCLEOTIDE SEQUENCE [LARGE SCALE GENOMIC DNA]</scope>
    <source>
        <strain evidence="3">DSM 45096 / BCRC 16803 / CGMCC 4.1857 / CIP 109030 / JCM 12277 / KCTC 19219 / NBRC 100920 / 33214</strain>
    </source>
</reference>
<accession>A0A1H7U3B2</accession>